<reference evidence="2 3" key="1">
    <citation type="submission" date="2024-03" db="EMBL/GenBank/DDBJ databases">
        <title>Whole genomes of four grape xylem sap localized bacterial endophytes.</title>
        <authorList>
            <person name="Kumar G."/>
            <person name="Savka M.A."/>
        </authorList>
    </citation>
    <scope>NUCLEOTIDE SEQUENCE [LARGE SCALE GENOMIC DNA]</scope>
    <source>
        <strain evidence="2 3">RIT_GXS8</strain>
    </source>
</reference>
<gene>
    <name evidence="2" type="ORF">WMN62_07585</name>
</gene>
<keyword evidence="3" id="KW-1185">Reference proteome</keyword>
<sequence>MEPVPFDAFLSYTHEDNARGGGRILALSNAIKDEFALTTGDELEVFVDRDSISWGDRWRDAITSAVGSVPFFIPIVTPKYIRSAECRKELIQFYGQASSQGLDRLLLPIMFIDTPSVVEDSDDEVCAILARSQWVDWRSHRLANANSPEVLRAVNELALRLRDLKAEAKTIAVVATPINEADSSANLKEVIREIDDRLPTWMESVEFDRVARKYWQSSLDVRLERISRLRAQHAPQSAIFATLLQLGSELLPIAENRLAKAQSYARLTIELDPFVNAAIRSVTENPQNAHLLNSLRDGINEAYLNIEPPDADKSSYGLPNGIARANKRIEAANAVVQGSLQYANDGNEVVLSWRERLMRLEFEPVLPLL</sequence>
<evidence type="ECO:0000313" key="2">
    <source>
        <dbReference type="EMBL" id="MEK0171326.1"/>
    </source>
</evidence>
<dbReference type="PROSITE" id="PS50104">
    <property type="entry name" value="TIR"/>
    <property type="match status" value="1"/>
</dbReference>
<comment type="caution">
    <text evidence="2">The sequence shown here is derived from an EMBL/GenBank/DDBJ whole genome shotgun (WGS) entry which is preliminary data.</text>
</comment>
<proteinExistence type="predicted"/>
<accession>A0ABU8Y930</accession>
<dbReference type="InterPro" id="IPR000157">
    <property type="entry name" value="TIR_dom"/>
</dbReference>
<dbReference type="EMBL" id="JBBLYY010000041">
    <property type="protein sequence ID" value="MEK0171326.1"/>
    <property type="molecule type" value="Genomic_DNA"/>
</dbReference>
<dbReference type="SUPFAM" id="SSF52200">
    <property type="entry name" value="Toll/Interleukin receptor TIR domain"/>
    <property type="match status" value="1"/>
</dbReference>
<dbReference type="Gene3D" id="3.40.50.10140">
    <property type="entry name" value="Toll/interleukin-1 receptor homology (TIR) domain"/>
    <property type="match status" value="1"/>
</dbReference>
<evidence type="ECO:0000259" key="1">
    <source>
        <dbReference type="PROSITE" id="PS50104"/>
    </source>
</evidence>
<dbReference type="RefSeq" id="WP_340197462.1">
    <property type="nucleotide sequence ID" value="NZ_JBBKAP010000068.1"/>
</dbReference>
<dbReference type="InterPro" id="IPR035897">
    <property type="entry name" value="Toll_tir_struct_dom_sf"/>
</dbReference>
<dbReference type="Pfam" id="PF13676">
    <property type="entry name" value="TIR_2"/>
    <property type="match status" value="1"/>
</dbReference>
<name>A0ABU8Y930_9MICO</name>
<dbReference type="Proteomes" id="UP001370299">
    <property type="component" value="Unassembled WGS sequence"/>
</dbReference>
<dbReference type="SMART" id="SM00255">
    <property type="entry name" value="TIR"/>
    <property type="match status" value="1"/>
</dbReference>
<protein>
    <submittedName>
        <fullName evidence="2">Toll/interleukin-1 receptor domain-containing protein</fullName>
    </submittedName>
</protein>
<organism evidence="2 3">
    <name type="scientific">Curtobacterium citreum</name>
    <dbReference type="NCBI Taxonomy" id="2036"/>
    <lineage>
        <taxon>Bacteria</taxon>
        <taxon>Bacillati</taxon>
        <taxon>Actinomycetota</taxon>
        <taxon>Actinomycetes</taxon>
        <taxon>Micrococcales</taxon>
        <taxon>Microbacteriaceae</taxon>
        <taxon>Curtobacterium</taxon>
    </lineage>
</organism>
<evidence type="ECO:0000313" key="3">
    <source>
        <dbReference type="Proteomes" id="UP001370299"/>
    </source>
</evidence>
<keyword evidence="2" id="KW-0675">Receptor</keyword>
<feature type="domain" description="TIR" evidence="1">
    <location>
        <begin position="4"/>
        <end position="198"/>
    </location>
</feature>